<protein>
    <submittedName>
        <fullName evidence="2">Uncharacterized protein</fullName>
    </submittedName>
</protein>
<evidence type="ECO:0000256" key="1">
    <source>
        <dbReference type="SAM" id="MobiDB-lite"/>
    </source>
</evidence>
<gene>
    <name evidence="2" type="ORF">B0H16DRAFT_1466016</name>
</gene>
<keyword evidence="3" id="KW-1185">Reference proteome</keyword>
<proteinExistence type="predicted"/>
<feature type="region of interest" description="Disordered" evidence="1">
    <location>
        <begin position="285"/>
        <end position="319"/>
    </location>
</feature>
<feature type="region of interest" description="Disordered" evidence="1">
    <location>
        <begin position="441"/>
        <end position="489"/>
    </location>
</feature>
<evidence type="ECO:0000313" key="3">
    <source>
        <dbReference type="Proteomes" id="UP001215598"/>
    </source>
</evidence>
<feature type="compositionally biased region" description="Acidic residues" evidence="1">
    <location>
        <begin position="468"/>
        <end position="478"/>
    </location>
</feature>
<name>A0AAD7MYF9_9AGAR</name>
<dbReference type="EMBL" id="JARKIB010000114">
    <property type="protein sequence ID" value="KAJ7737986.1"/>
    <property type="molecule type" value="Genomic_DNA"/>
</dbReference>
<reference evidence="2" key="1">
    <citation type="submission" date="2023-03" db="EMBL/GenBank/DDBJ databases">
        <title>Massive genome expansion in bonnet fungi (Mycena s.s.) driven by repeated elements and novel gene families across ecological guilds.</title>
        <authorList>
            <consortium name="Lawrence Berkeley National Laboratory"/>
            <person name="Harder C.B."/>
            <person name="Miyauchi S."/>
            <person name="Viragh M."/>
            <person name="Kuo A."/>
            <person name="Thoen E."/>
            <person name="Andreopoulos B."/>
            <person name="Lu D."/>
            <person name="Skrede I."/>
            <person name="Drula E."/>
            <person name="Henrissat B."/>
            <person name="Morin E."/>
            <person name="Kohler A."/>
            <person name="Barry K."/>
            <person name="LaButti K."/>
            <person name="Morin E."/>
            <person name="Salamov A."/>
            <person name="Lipzen A."/>
            <person name="Mereny Z."/>
            <person name="Hegedus B."/>
            <person name="Baldrian P."/>
            <person name="Stursova M."/>
            <person name="Weitz H."/>
            <person name="Taylor A."/>
            <person name="Grigoriev I.V."/>
            <person name="Nagy L.G."/>
            <person name="Martin F."/>
            <person name="Kauserud H."/>
        </authorList>
    </citation>
    <scope>NUCLEOTIDE SEQUENCE</scope>
    <source>
        <strain evidence="2">CBHHK182m</strain>
    </source>
</reference>
<evidence type="ECO:0000313" key="2">
    <source>
        <dbReference type="EMBL" id="KAJ7737986.1"/>
    </source>
</evidence>
<dbReference type="Proteomes" id="UP001215598">
    <property type="component" value="Unassembled WGS sequence"/>
</dbReference>
<feature type="compositionally biased region" description="Acidic residues" evidence="1">
    <location>
        <begin position="292"/>
        <end position="307"/>
    </location>
</feature>
<dbReference type="AlphaFoldDB" id="A0AAD7MYF9"/>
<sequence>MACSRFLARLEQRSTAGTEISDLTRDFLAATPDPDVYASSNNVVVQEVAAVNASRPKCLGSSVSLHPYPEKLKQCSLSASSLVVPKDDFGEVSSRLVDGWCPNMLKTAIFRCGGTNPIYEVTLGLIDGWCPDTWKWPVSACRGTNPIYKVISGLIDEWCPNTWKWPASHKGVAMKYKVSPGPSLQNVWRWKKSTERETGCTVGLLEIEMFMRDVQCWALLGATTCSQTIVTQNESKIRLHSEKYQTAWNTMLVVAGGIRRRWGGRKLRKSDIRCMEDADDLALKEEKHVREWEEEDEDQEEEEEEEGNGGRDQVGAAGETRQEVSWIWTTMGLSGTDTGLEDGAFYLLELLLDTKRGPSASNRIGEIVCPNEAVGRGIPAAADFPRIPSSGVGEEIEGDGSEEIDESVAQGLITYAAKQAKMFWNITARVETTKTELAVAKGKRHPGEPILNPLAATTLGRPAGDRDEKDEENDEDETGVLMKKRSRGV</sequence>
<comment type="caution">
    <text evidence="2">The sequence shown here is derived from an EMBL/GenBank/DDBJ whole genome shotgun (WGS) entry which is preliminary data.</text>
</comment>
<organism evidence="2 3">
    <name type="scientific">Mycena metata</name>
    <dbReference type="NCBI Taxonomy" id="1033252"/>
    <lineage>
        <taxon>Eukaryota</taxon>
        <taxon>Fungi</taxon>
        <taxon>Dikarya</taxon>
        <taxon>Basidiomycota</taxon>
        <taxon>Agaricomycotina</taxon>
        <taxon>Agaricomycetes</taxon>
        <taxon>Agaricomycetidae</taxon>
        <taxon>Agaricales</taxon>
        <taxon>Marasmiineae</taxon>
        <taxon>Mycenaceae</taxon>
        <taxon>Mycena</taxon>
    </lineage>
</organism>
<accession>A0AAD7MYF9</accession>